<dbReference type="EMBL" id="LR877170">
    <property type="protein sequence ID" value="CAD2222446.1"/>
    <property type="molecule type" value="Genomic_DNA"/>
</dbReference>
<dbReference type="GO" id="GO:0005875">
    <property type="term" value="C:microtubule associated complex"/>
    <property type="evidence" value="ECO:0007669"/>
    <property type="project" value="TreeGrafter"/>
</dbReference>
<keyword evidence="2" id="KW-0175">Coiled coil</keyword>
<dbReference type="InterPro" id="IPR036961">
    <property type="entry name" value="Kinesin_motor_dom_sf"/>
</dbReference>
<dbReference type="InterPro" id="IPR027640">
    <property type="entry name" value="Kinesin-like_fam"/>
</dbReference>
<keyword evidence="1" id="KW-0547">Nucleotide-binding</keyword>
<dbReference type="PANTHER" id="PTHR47969:SF29">
    <property type="entry name" value="KINESIN-LIKE PROTEIN"/>
    <property type="match status" value="1"/>
</dbReference>
<evidence type="ECO:0000256" key="1">
    <source>
        <dbReference type="PROSITE-ProRule" id="PRU00283"/>
    </source>
</evidence>
<feature type="region of interest" description="Disordered" evidence="3">
    <location>
        <begin position="753"/>
        <end position="792"/>
    </location>
</feature>
<reference evidence="5 6" key="1">
    <citation type="submission" date="2020-08" db="EMBL/GenBank/DDBJ databases">
        <authorList>
            <person name="Newling K."/>
            <person name="Davey J."/>
            <person name="Forrester S."/>
        </authorList>
    </citation>
    <scope>NUCLEOTIDE SEQUENCE [LARGE SCALE GENOMIC DNA]</scope>
    <source>
        <strain evidence="6">Crithidia deanei Carvalho (ATCC PRA-265)</strain>
    </source>
</reference>
<dbReference type="GO" id="GO:0051231">
    <property type="term" value="P:spindle elongation"/>
    <property type="evidence" value="ECO:0007669"/>
    <property type="project" value="TreeGrafter"/>
</dbReference>
<evidence type="ECO:0000259" key="4">
    <source>
        <dbReference type="PROSITE" id="PS50067"/>
    </source>
</evidence>
<dbReference type="VEuPathDB" id="TriTrypDB:ADEAN_000999000"/>
<sequence length="828" mass="93385">MVDRVLSGFNGTVLCYGQSGSGKTHSLLGAAGGLGTSTRGIKKRKNSENNNNDENNEEGENYFGEWVMEEEVGMIPRILCYLLEQIETIENETNNNNSENENNGKRVSFTLGFSAVEIYNENLRDLLINYETKETKRKFKKESSVKRKNNNNNNEEGDFADEYGFEEETTSSSINNRKSNPRQNNNNNKPQTPVIPPLNTNNVGSSSGNRGKNSSRAGKNNNNNNNNEVPLRITNYSKKKGNAMIDNVSVYVDGLTEISVTDFAQVKRLLNEALLQRHVGATKLNINSSRSHTLFLVQLLQKIETYVDGTVETSKPNNKNNQNNNNKVTRVVTGVEYKKSLLTMVDLAGSERVSHTGAEGLRLKEAQNINLSLSQLSNVIRVMTNNGRKLAAAAATNAAAIPYTLEHVPYRDSKLTRLLQDSFGGNAITFLLCNVSPEKKNALETLSTLRFAQLAKQVKNKAVRNALKQKNNNLTGPVNIITQTVADPALQAQIDEQLTQIKLLKEELDTVNEKYSNAQAYALWLERQLDMFMRRCLHDNNNNINLNNNNLSYSTFEMAPVAEISENPRDAFVRHNSNVSSLSLSTALNTPTANKTEHGFTPLNPSLLMTNNNNNNNNTIRSPAVQALLTPSSSSYINKHNNNNQNDKAMEEEVLEEYLGVARQLRKEKEEHATTRRELTAAQEKVIELLMLLEEKEEKLKIVETSRRSLWDTYTHSVLTQQQQQNENENNEDEEIKNENNVEALMNSYMDYESSDEENNNNDNENNNEEEEEEEGTTEFQEDNNNDDGMKSRKLPSRLIFQKMITKIIILKIIIIRQRRCRGGVNVS</sequence>
<dbReference type="Proteomes" id="UP000515908">
    <property type="component" value="Chromosome 26"/>
</dbReference>
<dbReference type="AlphaFoldDB" id="A0A7G2CRL8"/>
<feature type="compositionally biased region" description="Acidic residues" evidence="3">
    <location>
        <begin position="155"/>
        <end position="169"/>
    </location>
</feature>
<dbReference type="GO" id="GO:0003777">
    <property type="term" value="F:microtubule motor activity"/>
    <property type="evidence" value="ECO:0007669"/>
    <property type="project" value="InterPro"/>
</dbReference>
<evidence type="ECO:0000256" key="3">
    <source>
        <dbReference type="SAM" id="MobiDB-lite"/>
    </source>
</evidence>
<dbReference type="GO" id="GO:0007052">
    <property type="term" value="P:mitotic spindle organization"/>
    <property type="evidence" value="ECO:0007669"/>
    <property type="project" value="TreeGrafter"/>
</dbReference>
<evidence type="ECO:0000313" key="5">
    <source>
        <dbReference type="EMBL" id="CAD2222446.1"/>
    </source>
</evidence>
<dbReference type="PROSITE" id="PS50067">
    <property type="entry name" value="KINESIN_MOTOR_2"/>
    <property type="match status" value="1"/>
</dbReference>
<dbReference type="GO" id="GO:0008017">
    <property type="term" value="F:microtubule binding"/>
    <property type="evidence" value="ECO:0007669"/>
    <property type="project" value="InterPro"/>
</dbReference>
<dbReference type="SMART" id="SM00129">
    <property type="entry name" value="KISc"/>
    <property type="match status" value="1"/>
</dbReference>
<protein>
    <submittedName>
        <fullName evidence="5">Kinesin motor domain containing protein, putative</fullName>
    </submittedName>
</protein>
<feature type="coiled-coil region" evidence="2">
    <location>
        <begin position="494"/>
        <end position="521"/>
    </location>
</feature>
<organism evidence="5 6">
    <name type="scientific">Angomonas deanei</name>
    <dbReference type="NCBI Taxonomy" id="59799"/>
    <lineage>
        <taxon>Eukaryota</taxon>
        <taxon>Discoba</taxon>
        <taxon>Euglenozoa</taxon>
        <taxon>Kinetoplastea</taxon>
        <taxon>Metakinetoplastina</taxon>
        <taxon>Trypanosomatida</taxon>
        <taxon>Trypanosomatidae</taxon>
        <taxon>Strigomonadinae</taxon>
        <taxon>Angomonas</taxon>
    </lineage>
</organism>
<dbReference type="Pfam" id="PF00225">
    <property type="entry name" value="Kinesin"/>
    <property type="match status" value="2"/>
</dbReference>
<keyword evidence="6" id="KW-1185">Reference proteome</keyword>
<dbReference type="SUPFAM" id="SSF52540">
    <property type="entry name" value="P-loop containing nucleoside triphosphate hydrolases"/>
    <property type="match status" value="1"/>
</dbReference>
<keyword evidence="1" id="KW-0505">Motor protein</keyword>
<dbReference type="GO" id="GO:0005524">
    <property type="term" value="F:ATP binding"/>
    <property type="evidence" value="ECO:0007669"/>
    <property type="project" value="UniProtKB-UniRule"/>
</dbReference>
<feature type="region of interest" description="Disordered" evidence="3">
    <location>
        <begin position="38"/>
        <end position="59"/>
    </location>
</feature>
<gene>
    <name evidence="5" type="ORF">ADEAN_000999000</name>
</gene>
<feature type="region of interest" description="Disordered" evidence="3">
    <location>
        <begin position="136"/>
        <end position="230"/>
    </location>
</feature>
<accession>A0A7G2CRL8</accession>
<name>A0A7G2CRL8_9TRYP</name>
<evidence type="ECO:0000313" key="6">
    <source>
        <dbReference type="Proteomes" id="UP000515908"/>
    </source>
</evidence>
<dbReference type="Gene3D" id="3.40.850.10">
    <property type="entry name" value="Kinesin motor domain"/>
    <property type="match status" value="1"/>
</dbReference>
<feature type="domain" description="Kinesin motor" evidence="4">
    <location>
        <begin position="1"/>
        <end position="458"/>
    </location>
</feature>
<feature type="binding site" evidence="1">
    <location>
        <begin position="17"/>
        <end position="24"/>
    </location>
    <ligand>
        <name>ATP</name>
        <dbReference type="ChEBI" id="CHEBI:30616"/>
    </ligand>
</feature>
<dbReference type="PRINTS" id="PR00380">
    <property type="entry name" value="KINESINHEAVY"/>
</dbReference>
<dbReference type="PANTHER" id="PTHR47969">
    <property type="entry name" value="CHROMOSOME-ASSOCIATED KINESIN KIF4A-RELATED"/>
    <property type="match status" value="1"/>
</dbReference>
<feature type="compositionally biased region" description="Acidic residues" evidence="3">
    <location>
        <begin position="753"/>
        <end position="786"/>
    </location>
</feature>
<dbReference type="GO" id="GO:0007018">
    <property type="term" value="P:microtubule-based movement"/>
    <property type="evidence" value="ECO:0007669"/>
    <property type="project" value="InterPro"/>
</dbReference>
<dbReference type="InterPro" id="IPR027417">
    <property type="entry name" value="P-loop_NTPase"/>
</dbReference>
<dbReference type="GO" id="GO:0005737">
    <property type="term" value="C:cytoplasm"/>
    <property type="evidence" value="ECO:0007669"/>
    <property type="project" value="UniProtKB-SubCell"/>
</dbReference>
<dbReference type="InterPro" id="IPR001752">
    <property type="entry name" value="Kinesin_motor_dom"/>
</dbReference>
<evidence type="ECO:0000256" key="2">
    <source>
        <dbReference type="SAM" id="Coils"/>
    </source>
</evidence>
<comment type="similarity">
    <text evidence="1">Belongs to the TRAFAC class myosin-kinesin ATPase superfamily. Kinesin family.</text>
</comment>
<proteinExistence type="inferred from homology"/>
<feature type="compositionally biased region" description="Low complexity" evidence="3">
    <location>
        <begin position="199"/>
        <end position="227"/>
    </location>
</feature>
<feature type="compositionally biased region" description="Low complexity" evidence="3">
    <location>
        <begin position="175"/>
        <end position="191"/>
    </location>
</feature>
<keyword evidence="1" id="KW-0067">ATP-binding</keyword>